<keyword evidence="2" id="KW-1185">Reference proteome</keyword>
<dbReference type="Proteomes" id="UP000252387">
    <property type="component" value="Unassembled WGS sequence"/>
</dbReference>
<comment type="caution">
    <text evidence="1">The sequence shown here is derived from an EMBL/GenBank/DDBJ whole genome shotgun (WGS) entry which is preliminary data.</text>
</comment>
<evidence type="ECO:0000313" key="1">
    <source>
        <dbReference type="EMBL" id="RCS31503.1"/>
    </source>
</evidence>
<protein>
    <recommendedName>
        <fullName evidence="3">PA14 domain-containing protein</fullName>
    </recommendedName>
</protein>
<name>A0A368KLC3_9GAMM</name>
<dbReference type="AlphaFoldDB" id="A0A368KLC3"/>
<gene>
    <name evidence="1" type="ORF">DEO45_02185</name>
</gene>
<dbReference type="EMBL" id="QFWQ01000002">
    <property type="protein sequence ID" value="RCS31503.1"/>
    <property type="molecule type" value="Genomic_DNA"/>
</dbReference>
<accession>A0A368KLC3</accession>
<sequence>MTHSVGGWIASPQLSSPSFLLRFEDKAQGHYFQVPVSLSVARPDVSANNPGVPLVSGFVQGLPVHAVPAGQYHIYLAVEAGGKVSICDNGRHVDFK</sequence>
<evidence type="ECO:0000313" key="2">
    <source>
        <dbReference type="Proteomes" id="UP000252387"/>
    </source>
</evidence>
<evidence type="ECO:0008006" key="3">
    <source>
        <dbReference type="Google" id="ProtNLM"/>
    </source>
</evidence>
<reference evidence="1 2" key="1">
    <citation type="submission" date="2018-05" db="EMBL/GenBank/DDBJ databases">
        <title>Draft genome sequence of Rhodanobacter denitrificans Yn1 isolated from gold copper mine.</title>
        <authorList>
            <person name="Yang N."/>
            <person name="Mazhar H.S."/>
            <person name="Rensing C."/>
        </authorList>
    </citation>
    <scope>NUCLEOTIDE SEQUENCE [LARGE SCALE GENOMIC DNA]</scope>
    <source>
        <strain evidence="1 2">Yn1</strain>
    </source>
</reference>
<proteinExistence type="predicted"/>
<organism evidence="1 2">
    <name type="scientific">Rhodanobacter denitrificans</name>
    <dbReference type="NCBI Taxonomy" id="666685"/>
    <lineage>
        <taxon>Bacteria</taxon>
        <taxon>Pseudomonadati</taxon>
        <taxon>Pseudomonadota</taxon>
        <taxon>Gammaproteobacteria</taxon>
        <taxon>Lysobacterales</taxon>
        <taxon>Rhodanobacteraceae</taxon>
        <taxon>Rhodanobacter</taxon>
    </lineage>
</organism>